<organism evidence="1 2">
    <name type="scientific">Leptobrachium leishanense</name>
    <name type="common">Leishan spiny toad</name>
    <dbReference type="NCBI Taxonomy" id="445787"/>
    <lineage>
        <taxon>Eukaryota</taxon>
        <taxon>Metazoa</taxon>
        <taxon>Chordata</taxon>
        <taxon>Craniata</taxon>
        <taxon>Vertebrata</taxon>
        <taxon>Euteleostomi</taxon>
        <taxon>Amphibia</taxon>
        <taxon>Batrachia</taxon>
        <taxon>Anura</taxon>
        <taxon>Pelobatoidea</taxon>
        <taxon>Megophryidae</taxon>
        <taxon>Leptobrachium</taxon>
    </lineage>
</organism>
<dbReference type="Proteomes" id="UP000694569">
    <property type="component" value="Unplaced"/>
</dbReference>
<dbReference type="Ensembl" id="ENSLLET00000040411.1">
    <property type="protein sequence ID" value="ENSLLEP00000038866.1"/>
    <property type="gene ID" value="ENSLLEG00000024659.1"/>
</dbReference>
<reference evidence="1" key="1">
    <citation type="submission" date="2025-08" db="UniProtKB">
        <authorList>
            <consortium name="Ensembl"/>
        </authorList>
    </citation>
    <scope>IDENTIFICATION</scope>
</reference>
<sequence>HVYFFPSNRSILLMSFSSLCSITKQHAYTIVFTSSECNSLTKDVIDKALIGDKRNNVRNKVLKQEIYEGQRLIMASYKEKVGSVWEHAEYRLLHKPSVNTLSPVEKLLNKNPKDGCALFFTLNSPCQQYCTNTTGKYDIIKDLDQFNKINSAAFVFHKVYEEKRVTTCCSNSLKPIDEKVPVYRCNDKCHKCVNNKVFNAVCLKKTTWNPTCHLFHE</sequence>
<accession>A0A8C5QMC1</accession>
<keyword evidence="2" id="KW-1185">Reference proteome</keyword>
<evidence type="ECO:0000313" key="2">
    <source>
        <dbReference type="Proteomes" id="UP000694569"/>
    </source>
</evidence>
<name>A0A8C5QMC1_9ANUR</name>
<dbReference type="GeneTree" id="ENSGT01150000287188"/>
<dbReference type="OrthoDB" id="8554583at2759"/>
<dbReference type="InterPro" id="IPR040958">
    <property type="entry name" value="SNAD1"/>
</dbReference>
<reference evidence="1" key="2">
    <citation type="submission" date="2025-09" db="UniProtKB">
        <authorList>
            <consortium name="Ensembl"/>
        </authorList>
    </citation>
    <scope>IDENTIFICATION</scope>
</reference>
<proteinExistence type="predicted"/>
<dbReference type="AlphaFoldDB" id="A0A8C5QMC1"/>
<protein>
    <submittedName>
        <fullName evidence="1">Uncharacterized protein</fullName>
    </submittedName>
</protein>
<dbReference type="Pfam" id="PF18744">
    <property type="entry name" value="SNAD1"/>
    <property type="match status" value="1"/>
</dbReference>
<evidence type="ECO:0000313" key="1">
    <source>
        <dbReference type="Ensembl" id="ENSLLEP00000038866.1"/>
    </source>
</evidence>